<evidence type="ECO:0000313" key="3">
    <source>
        <dbReference type="EMBL" id="NBJ25251.1"/>
    </source>
</evidence>
<gene>
    <name evidence="3" type="ORF">GR303_12905</name>
</gene>
<dbReference type="CDD" id="cd03801">
    <property type="entry name" value="GT4_PimA-like"/>
    <property type="match status" value="1"/>
</dbReference>
<dbReference type="SUPFAM" id="SSF53756">
    <property type="entry name" value="UDP-Glycosyltransferase/glycogen phosphorylase"/>
    <property type="match status" value="1"/>
</dbReference>
<dbReference type="Gene3D" id="3.40.50.2000">
    <property type="entry name" value="Glycogen Phosphorylase B"/>
    <property type="match status" value="2"/>
</dbReference>
<dbReference type="InterPro" id="IPR050194">
    <property type="entry name" value="Glycosyltransferase_grp1"/>
</dbReference>
<proteinExistence type="predicted"/>
<organism evidence="3 4">
    <name type="scientific">Microvirga arsenatis</name>
    <dbReference type="NCBI Taxonomy" id="2692265"/>
    <lineage>
        <taxon>Bacteria</taxon>
        <taxon>Pseudomonadati</taxon>
        <taxon>Pseudomonadota</taxon>
        <taxon>Alphaproteobacteria</taxon>
        <taxon>Hyphomicrobiales</taxon>
        <taxon>Methylobacteriaceae</taxon>
        <taxon>Microvirga</taxon>
    </lineage>
</organism>
<dbReference type="InterPro" id="IPR028098">
    <property type="entry name" value="Glyco_trans_4-like_N"/>
</dbReference>
<dbReference type="Pfam" id="PF13439">
    <property type="entry name" value="Glyco_transf_4"/>
    <property type="match status" value="1"/>
</dbReference>
<feature type="domain" description="Glycosyltransferase subfamily 4-like N-terminal" evidence="2">
    <location>
        <begin position="6"/>
        <end position="169"/>
    </location>
</feature>
<evidence type="ECO:0000259" key="2">
    <source>
        <dbReference type="Pfam" id="PF13439"/>
    </source>
</evidence>
<accession>A0ABW9Z2M2</accession>
<name>A0ABW9Z2M2_9HYPH</name>
<evidence type="ECO:0000313" key="4">
    <source>
        <dbReference type="Proteomes" id="UP000818323"/>
    </source>
</evidence>
<dbReference type="EMBL" id="JAAAXJ010000006">
    <property type="protein sequence ID" value="NBJ25251.1"/>
    <property type="molecule type" value="Genomic_DNA"/>
</dbReference>
<sequence>MTADAVGGVWQYALDLAEALRQHGVKTTLAVLGPNPSADQRMTADSAGVSLIPTGLPLDWTAAHPTEVEQAGEMIARLCSELRPDLVHLNSPALAASAAFDVPILAVCHSCVTTWWQAVKSGPLPEEFVWRSELIGKGYASADRLLAPSGAFARETTQAYSLAQEPIVVRNGRRAFPAVASSSPEPFVFTAGRLWDEGKNFGAIDRAASRISVPVLAAGPLEGQNGARVEAHHAKALGRLGDAEIMRYLAARPVFVSAARYEPFGLAALEAAQAGCALVLSDIPTLRELWDGAALFIDADDDVALSAEIEHLFRDPDTRAALGHAAQRRAQDYTVEAMSAGVLNVYRSMLLKRSHSLPLESAAV</sequence>
<reference evidence="3 4" key="1">
    <citation type="submission" date="2020-01" db="EMBL/GenBank/DDBJ databases">
        <title>Microvirga sp. nov., an arsenate reduction bacterium isolated from Tibet hotspring sediments.</title>
        <authorList>
            <person name="Yuan C.-G."/>
        </authorList>
    </citation>
    <scope>NUCLEOTIDE SEQUENCE [LARGE SCALE GENOMIC DNA]</scope>
    <source>
        <strain evidence="3 4">SYSU G3D203</strain>
    </source>
</reference>
<keyword evidence="4" id="KW-1185">Reference proteome</keyword>
<protein>
    <submittedName>
        <fullName evidence="3">Glycosyltransferase</fullName>
    </submittedName>
</protein>
<dbReference type="InterPro" id="IPR001296">
    <property type="entry name" value="Glyco_trans_1"/>
</dbReference>
<dbReference type="Proteomes" id="UP000818323">
    <property type="component" value="Unassembled WGS sequence"/>
</dbReference>
<dbReference type="Pfam" id="PF00534">
    <property type="entry name" value="Glycos_transf_1"/>
    <property type="match status" value="1"/>
</dbReference>
<dbReference type="PANTHER" id="PTHR45947:SF3">
    <property type="entry name" value="SULFOQUINOVOSYL TRANSFERASE SQD2"/>
    <property type="match status" value="1"/>
</dbReference>
<comment type="caution">
    <text evidence="3">The sequence shown here is derived from an EMBL/GenBank/DDBJ whole genome shotgun (WGS) entry which is preliminary data.</text>
</comment>
<evidence type="ECO:0000259" key="1">
    <source>
        <dbReference type="Pfam" id="PF00534"/>
    </source>
</evidence>
<dbReference type="PANTHER" id="PTHR45947">
    <property type="entry name" value="SULFOQUINOVOSYL TRANSFERASE SQD2"/>
    <property type="match status" value="1"/>
</dbReference>
<feature type="domain" description="Glycosyl transferase family 1" evidence="1">
    <location>
        <begin position="232"/>
        <end position="328"/>
    </location>
</feature>